<dbReference type="InterPro" id="IPR027417">
    <property type="entry name" value="P-loop_NTPase"/>
</dbReference>
<evidence type="ECO:0000259" key="1">
    <source>
        <dbReference type="Pfam" id="PF13614"/>
    </source>
</evidence>
<dbReference type="Gene3D" id="3.40.50.300">
    <property type="entry name" value="P-loop containing nucleotide triphosphate hydrolases"/>
    <property type="match status" value="1"/>
</dbReference>
<dbReference type="AlphaFoldDB" id="A0A6N2YDN8"/>
<evidence type="ECO:0000313" key="2">
    <source>
        <dbReference type="EMBL" id="VYT65014.1"/>
    </source>
</evidence>
<name>A0A6N2YDN8_9ACTN</name>
<dbReference type="InterPro" id="IPR050678">
    <property type="entry name" value="DNA_Partitioning_ATPase"/>
</dbReference>
<dbReference type="Pfam" id="PF13614">
    <property type="entry name" value="AAA_31"/>
    <property type="match status" value="1"/>
</dbReference>
<dbReference type="InterPro" id="IPR025669">
    <property type="entry name" value="AAA_dom"/>
</dbReference>
<dbReference type="EC" id="3.6.-.-" evidence="2"/>
<sequence length="271" mass="28900">MPNFTPVIVFTNQKGGVGKTTSADAIADGLRRRGLKVLAVDMDPQGSLGRIESDCVAKGTCCSSSFLKGVQVVCTEDGQATVPGDLDLANVSDERDLEGNEINEYSLTRAIESAVSQHGFDAVVVDTQPGMTFSTISSTIAATHLVIPTTADRLGTEAVEQTLELLSAVSDSYDVAWISAPAVLITLYRGIAKLARAFASQMVEEFPKMGLKVFQRRIGITVAIQDAQANGRSIYEMNVLKGAAFEYDVLVGNIMNWCELKPAAGETEGVE</sequence>
<dbReference type="SUPFAM" id="SSF52540">
    <property type="entry name" value="P-loop containing nucleoside triphosphate hydrolases"/>
    <property type="match status" value="1"/>
</dbReference>
<dbReference type="CDD" id="cd02042">
    <property type="entry name" value="ParAB_family"/>
    <property type="match status" value="1"/>
</dbReference>
<organism evidence="2">
    <name type="scientific">Collinsella aerofaciens</name>
    <dbReference type="NCBI Taxonomy" id="74426"/>
    <lineage>
        <taxon>Bacteria</taxon>
        <taxon>Bacillati</taxon>
        <taxon>Actinomycetota</taxon>
        <taxon>Coriobacteriia</taxon>
        <taxon>Coriobacteriales</taxon>
        <taxon>Coriobacteriaceae</taxon>
        <taxon>Collinsella</taxon>
    </lineage>
</organism>
<dbReference type="GO" id="GO:0016787">
    <property type="term" value="F:hydrolase activity"/>
    <property type="evidence" value="ECO:0007669"/>
    <property type="project" value="UniProtKB-KW"/>
</dbReference>
<accession>A0A6N2YDN8</accession>
<gene>
    <name evidence="2" type="primary">soj_1</name>
    <name evidence="2" type="ORF">CALFYP39_00218</name>
</gene>
<dbReference type="RefSeq" id="WP_156597185.1">
    <property type="nucleotide sequence ID" value="NZ_CACRTW010000003.1"/>
</dbReference>
<protein>
    <submittedName>
        <fullName evidence="2">Chromosome-partitioning ATPase Soj</fullName>
        <ecNumber evidence="2">3.6.-.-</ecNumber>
    </submittedName>
</protein>
<reference evidence="2" key="1">
    <citation type="submission" date="2019-11" db="EMBL/GenBank/DDBJ databases">
        <authorList>
            <person name="Feng L."/>
        </authorList>
    </citation>
    <scope>NUCLEOTIDE SEQUENCE</scope>
    <source>
        <strain evidence="2">CaerofaciensLFYP39</strain>
    </source>
</reference>
<feature type="domain" description="AAA" evidence="1">
    <location>
        <begin position="7"/>
        <end position="172"/>
    </location>
</feature>
<proteinExistence type="predicted"/>
<dbReference type="PANTHER" id="PTHR13696">
    <property type="entry name" value="P-LOOP CONTAINING NUCLEOSIDE TRIPHOSPHATE HYDROLASE"/>
    <property type="match status" value="1"/>
</dbReference>
<dbReference type="PANTHER" id="PTHR13696:SF99">
    <property type="entry name" value="COBYRINIC ACID AC-DIAMIDE SYNTHASE"/>
    <property type="match status" value="1"/>
</dbReference>
<keyword evidence="2" id="KW-0378">Hydrolase</keyword>
<dbReference type="EMBL" id="CACRTW010000003">
    <property type="protein sequence ID" value="VYT65014.1"/>
    <property type="molecule type" value="Genomic_DNA"/>
</dbReference>